<evidence type="ECO:0000313" key="2">
    <source>
        <dbReference type="Proteomes" id="UP001529510"/>
    </source>
</evidence>
<organism evidence="1 2">
    <name type="scientific">Cirrhinus mrigala</name>
    <name type="common">Mrigala</name>
    <dbReference type="NCBI Taxonomy" id="683832"/>
    <lineage>
        <taxon>Eukaryota</taxon>
        <taxon>Metazoa</taxon>
        <taxon>Chordata</taxon>
        <taxon>Craniata</taxon>
        <taxon>Vertebrata</taxon>
        <taxon>Euteleostomi</taxon>
        <taxon>Actinopterygii</taxon>
        <taxon>Neopterygii</taxon>
        <taxon>Teleostei</taxon>
        <taxon>Ostariophysi</taxon>
        <taxon>Cypriniformes</taxon>
        <taxon>Cyprinidae</taxon>
        <taxon>Labeoninae</taxon>
        <taxon>Labeonini</taxon>
        <taxon>Cirrhinus</taxon>
    </lineage>
</organism>
<dbReference type="AlphaFoldDB" id="A0ABD0NBE7"/>
<gene>
    <name evidence="1" type="ORF">M9458_045714</name>
</gene>
<accession>A0ABD0NBE7</accession>
<feature type="non-terminal residue" evidence="1">
    <location>
        <position position="1"/>
    </location>
</feature>
<evidence type="ECO:0000313" key="1">
    <source>
        <dbReference type="EMBL" id="KAL0157638.1"/>
    </source>
</evidence>
<reference evidence="1 2" key="1">
    <citation type="submission" date="2024-05" db="EMBL/GenBank/DDBJ databases">
        <title>Genome sequencing and assembly of Indian major carp, Cirrhinus mrigala (Hamilton, 1822).</title>
        <authorList>
            <person name="Mohindra V."/>
            <person name="Chowdhury L.M."/>
            <person name="Lal K."/>
            <person name="Jena J.K."/>
        </authorList>
    </citation>
    <scope>NUCLEOTIDE SEQUENCE [LARGE SCALE GENOMIC DNA]</scope>
    <source>
        <strain evidence="1">CM1030</strain>
        <tissue evidence="1">Blood</tissue>
    </source>
</reference>
<feature type="non-terminal residue" evidence="1">
    <location>
        <position position="107"/>
    </location>
</feature>
<comment type="caution">
    <text evidence="1">The sequence shown here is derived from an EMBL/GenBank/DDBJ whole genome shotgun (WGS) entry which is preliminary data.</text>
</comment>
<keyword evidence="2" id="KW-1185">Reference proteome</keyword>
<dbReference type="Proteomes" id="UP001529510">
    <property type="component" value="Unassembled WGS sequence"/>
</dbReference>
<name>A0ABD0NBE7_CIRMR</name>
<sequence length="107" mass="11604">SDVCLGHTTTVSRNAASSAHLEHSRNVKVSWPVTFVLEETATAHQGPATSRHVQVNVHQVISLVMGSSPVSRAPWEHTSPTQDEHSVFPVEVGLVPKERVPAHLMTV</sequence>
<dbReference type="EMBL" id="JAMKFB020000023">
    <property type="protein sequence ID" value="KAL0157638.1"/>
    <property type="molecule type" value="Genomic_DNA"/>
</dbReference>
<protein>
    <submittedName>
        <fullName evidence="1">Uncharacterized protein</fullName>
    </submittedName>
</protein>
<proteinExistence type="predicted"/>